<dbReference type="InterPro" id="IPR036291">
    <property type="entry name" value="NAD(P)-bd_dom_sf"/>
</dbReference>
<feature type="domain" description="NADPH-dependent reductive aminase-like C-terminal" evidence="4">
    <location>
        <begin position="159"/>
        <end position="285"/>
    </location>
</feature>
<name>A0A5P0YTL2_9ACTN</name>
<evidence type="ECO:0000256" key="2">
    <source>
        <dbReference type="ARBA" id="ARBA00023002"/>
    </source>
</evidence>
<dbReference type="InterPro" id="IPR048666">
    <property type="entry name" value="RedAm-like_C"/>
</dbReference>
<dbReference type="PANTHER" id="PTHR43580:SF2">
    <property type="entry name" value="CYTOKINE-LIKE NUCLEAR FACTOR N-PAC"/>
    <property type="match status" value="1"/>
</dbReference>
<evidence type="ECO:0000313" key="5">
    <source>
        <dbReference type="EMBL" id="MBB1261489.1"/>
    </source>
</evidence>
<dbReference type="InterPro" id="IPR013328">
    <property type="entry name" value="6PGD_dom2"/>
</dbReference>
<protein>
    <submittedName>
        <fullName evidence="6">NAD(P)-dependent oxidoreductase</fullName>
    </submittedName>
</protein>
<evidence type="ECO:0000313" key="7">
    <source>
        <dbReference type="Proteomes" id="UP000320857"/>
    </source>
</evidence>
<dbReference type="InterPro" id="IPR051265">
    <property type="entry name" value="HIBADH-related_NP60_sf"/>
</dbReference>
<gene>
    <name evidence="6" type="ORF">FNX44_017360</name>
    <name evidence="5" type="ORF">H3147_22145</name>
</gene>
<dbReference type="AlphaFoldDB" id="A0A5P0YTL2"/>
<dbReference type="PIRSF" id="PIRSF000103">
    <property type="entry name" value="HIBADH"/>
    <property type="match status" value="1"/>
</dbReference>
<dbReference type="Gene3D" id="1.10.1040.10">
    <property type="entry name" value="N-(1-d-carboxylethyl)-l-norvaline Dehydrogenase, domain 2"/>
    <property type="match status" value="1"/>
</dbReference>
<accession>A0A5P0YTL2</accession>
<feature type="domain" description="6-phosphogluconate dehydrogenase NADP-binding" evidence="3">
    <location>
        <begin position="6"/>
        <end position="153"/>
    </location>
</feature>
<comment type="similarity">
    <text evidence="1">Belongs to the HIBADH-related family.</text>
</comment>
<comment type="caution">
    <text evidence="6">The sequence shown here is derived from an EMBL/GenBank/DDBJ whole genome shotgun (WGS) entry which is preliminary data.</text>
</comment>
<dbReference type="Proteomes" id="UP000320857">
    <property type="component" value="Unassembled WGS sequence"/>
</dbReference>
<dbReference type="Gene3D" id="3.40.50.720">
    <property type="entry name" value="NAD(P)-binding Rossmann-like Domain"/>
    <property type="match status" value="1"/>
</dbReference>
<dbReference type="SUPFAM" id="SSF51735">
    <property type="entry name" value="NAD(P)-binding Rossmann-fold domains"/>
    <property type="match status" value="1"/>
</dbReference>
<reference evidence="5" key="3">
    <citation type="journal article" name="Syst. Appl. Microbiol.">
        <title>Streptomyces alkaliterrae sp. nov., isolated from an alkaline soil, and emended descriptions of Streptomyces alkaliphilus, Streptomyces calidiresistens and Streptomyces durbertensis.</title>
        <authorList>
            <person name="Swiecimska M."/>
            <person name="Golinska P."/>
            <person name="Nouioui I."/>
            <person name="Wypij M."/>
            <person name="Rai M."/>
            <person name="Sangal V."/>
            <person name="Goodfellow M."/>
        </authorList>
    </citation>
    <scope>NUCLEOTIDE SEQUENCE</scope>
    <source>
        <strain evidence="5">OF8</strain>
    </source>
</reference>
<dbReference type="PANTHER" id="PTHR43580">
    <property type="entry name" value="OXIDOREDUCTASE GLYR1-RELATED"/>
    <property type="match status" value="1"/>
</dbReference>
<dbReference type="Proteomes" id="UP000517765">
    <property type="component" value="Unassembled WGS sequence"/>
</dbReference>
<proteinExistence type="inferred from homology"/>
<dbReference type="Pfam" id="PF03446">
    <property type="entry name" value="NAD_binding_2"/>
    <property type="match status" value="1"/>
</dbReference>
<organism evidence="6 7">
    <name type="scientific">Streptomyces alkaliterrae</name>
    <dbReference type="NCBI Taxonomy" id="2213162"/>
    <lineage>
        <taxon>Bacteria</taxon>
        <taxon>Bacillati</taxon>
        <taxon>Actinomycetota</taxon>
        <taxon>Actinomycetes</taxon>
        <taxon>Kitasatosporales</taxon>
        <taxon>Streptomycetaceae</taxon>
        <taxon>Streptomyces</taxon>
    </lineage>
</organism>
<dbReference type="GO" id="GO:0016491">
    <property type="term" value="F:oxidoreductase activity"/>
    <property type="evidence" value="ECO:0007669"/>
    <property type="project" value="UniProtKB-KW"/>
</dbReference>
<evidence type="ECO:0000313" key="6">
    <source>
        <dbReference type="EMBL" id="MQS03608.1"/>
    </source>
</evidence>
<evidence type="ECO:0000259" key="3">
    <source>
        <dbReference type="Pfam" id="PF03446"/>
    </source>
</evidence>
<evidence type="ECO:0000259" key="4">
    <source>
        <dbReference type="Pfam" id="PF21761"/>
    </source>
</evidence>
<dbReference type="Pfam" id="PF21761">
    <property type="entry name" value="RedAm-like_C"/>
    <property type="match status" value="1"/>
</dbReference>
<keyword evidence="7" id="KW-1185">Reference proteome</keyword>
<dbReference type="InterPro" id="IPR015815">
    <property type="entry name" value="HIBADH-related"/>
</dbReference>
<reference evidence="8" key="2">
    <citation type="submission" date="2020-05" db="EMBL/GenBank/DDBJ databases">
        <title>Classification of alakaliphilic streptomycetes isolated from an alkaline soil next to Lonar Crater, India and a proposal for the recognition of Streptomyces alkaliterrae sp. nov.</title>
        <authorList>
            <person name="Golinska P."/>
        </authorList>
    </citation>
    <scope>NUCLEOTIDE SEQUENCE [LARGE SCALE GENOMIC DNA]</scope>
    <source>
        <strain evidence="8">OF8</strain>
    </source>
</reference>
<evidence type="ECO:0000256" key="1">
    <source>
        <dbReference type="ARBA" id="ARBA00009080"/>
    </source>
</evidence>
<keyword evidence="2" id="KW-0560">Oxidoreductase</keyword>
<dbReference type="OrthoDB" id="9135493at2"/>
<evidence type="ECO:0000313" key="8">
    <source>
        <dbReference type="Proteomes" id="UP000517765"/>
    </source>
</evidence>
<dbReference type="EMBL" id="JABJXA010000178">
    <property type="protein sequence ID" value="MBB1261489.1"/>
    <property type="molecule type" value="Genomic_DNA"/>
</dbReference>
<dbReference type="EMBL" id="VJYK02000185">
    <property type="protein sequence ID" value="MQS03608.1"/>
    <property type="molecule type" value="Genomic_DNA"/>
</dbReference>
<dbReference type="GO" id="GO:0050661">
    <property type="term" value="F:NADP binding"/>
    <property type="evidence" value="ECO:0007669"/>
    <property type="project" value="InterPro"/>
</dbReference>
<sequence length="292" mass="30037">MKDTEVSVLGLGAMGRELARALLDAGHRVTVWNRTAARAEALAERGAVVAGSPGEAVGASPLTVVCLLDEDTVLQALDGVGAAGRAVVNLTNGTPEQARRVAELVRGQGGDYLDGGIMAVPPMIGGPHAFLYYSGSERVFREHRPLLDTFGAAHYKGEDPGAAALWDVALLSAMYGMFGGLLHAFALARSAGIDAGEVAGDVGAWLTAMGEAGPEYARRIDTGDHTTDVVSNLGMQAAGIRNVLATAEEQGVSTALLGPLADFMRLRLAGGDHAAEDLTGLVQLLAPGAETV</sequence>
<reference evidence="6 7" key="1">
    <citation type="submission" date="2019-10" db="EMBL/GenBank/DDBJ databases">
        <title>Streptomyces sp. nov., a novel actinobacterium isolated from alkaline environment.</title>
        <authorList>
            <person name="Golinska P."/>
        </authorList>
    </citation>
    <scope>NUCLEOTIDE SEQUENCE [LARGE SCALE GENOMIC DNA]</scope>
    <source>
        <strain evidence="6 7">OF1</strain>
    </source>
</reference>
<dbReference type="InterPro" id="IPR006115">
    <property type="entry name" value="6PGDH_NADP-bd"/>
</dbReference>